<evidence type="ECO:0000313" key="2">
    <source>
        <dbReference type="Proteomes" id="UP001153387"/>
    </source>
</evidence>
<evidence type="ECO:0000313" key="1">
    <source>
        <dbReference type="EMBL" id="MDG0791362.1"/>
    </source>
</evidence>
<reference evidence="1 2" key="1">
    <citation type="submission" date="2022-10" db="EMBL/GenBank/DDBJ databases">
        <title>Comparative genomic analysis of Cohnella hashimotonis sp. nov., isolated from the International Space Station.</title>
        <authorList>
            <person name="Simpson A."/>
            <person name="Venkateswaran K."/>
        </authorList>
    </citation>
    <scope>NUCLEOTIDE SEQUENCE [LARGE SCALE GENOMIC DNA]</scope>
    <source>
        <strain evidence="1 2">DSM 18997</strain>
    </source>
</reference>
<protein>
    <submittedName>
        <fullName evidence="1">Uncharacterized protein</fullName>
    </submittedName>
</protein>
<organism evidence="1 2">
    <name type="scientific">Cohnella ginsengisoli</name>
    <dbReference type="NCBI Taxonomy" id="425004"/>
    <lineage>
        <taxon>Bacteria</taxon>
        <taxon>Bacillati</taxon>
        <taxon>Bacillota</taxon>
        <taxon>Bacilli</taxon>
        <taxon>Bacillales</taxon>
        <taxon>Paenibacillaceae</taxon>
        <taxon>Cohnella</taxon>
    </lineage>
</organism>
<dbReference type="AlphaFoldDB" id="A0A9X4QML4"/>
<keyword evidence="2" id="KW-1185">Reference proteome</keyword>
<gene>
    <name evidence="1" type="ORF">OMP38_11160</name>
</gene>
<dbReference type="EMBL" id="JAPDHZ010000003">
    <property type="protein sequence ID" value="MDG0791362.1"/>
    <property type="molecule type" value="Genomic_DNA"/>
</dbReference>
<sequence length="68" mass="6826">MPSIAKGLAEIWSEGSEIAAWARSAPPVPASPATASAAASAAILARRSKTEFDALSVAAMIAASSNRN</sequence>
<proteinExistence type="predicted"/>
<dbReference type="RefSeq" id="WP_277565250.1">
    <property type="nucleotide sequence ID" value="NZ_JAPDHZ010000003.1"/>
</dbReference>
<dbReference type="Proteomes" id="UP001153387">
    <property type="component" value="Unassembled WGS sequence"/>
</dbReference>
<comment type="caution">
    <text evidence="1">The sequence shown here is derived from an EMBL/GenBank/DDBJ whole genome shotgun (WGS) entry which is preliminary data.</text>
</comment>
<accession>A0A9X4QML4</accession>
<name>A0A9X4QML4_9BACL</name>